<feature type="domain" description="ABC transmembrane type-1" evidence="8">
    <location>
        <begin position="88"/>
        <end position="275"/>
    </location>
</feature>
<dbReference type="PANTHER" id="PTHR43744">
    <property type="entry name" value="ABC TRANSPORTER PERMEASE PROTEIN MG189-RELATED-RELATED"/>
    <property type="match status" value="1"/>
</dbReference>
<dbReference type="EMBL" id="SLUN01000006">
    <property type="protein sequence ID" value="TCL72403.1"/>
    <property type="molecule type" value="Genomic_DNA"/>
</dbReference>
<keyword evidence="3" id="KW-1003">Cell membrane</keyword>
<keyword evidence="10" id="KW-1185">Reference proteome</keyword>
<dbReference type="GO" id="GO:0055085">
    <property type="term" value="P:transmembrane transport"/>
    <property type="evidence" value="ECO:0007669"/>
    <property type="project" value="InterPro"/>
</dbReference>
<name>A0A4R1RZY7_HYDET</name>
<feature type="transmembrane region" description="Helical" evidence="7">
    <location>
        <begin position="155"/>
        <end position="178"/>
    </location>
</feature>
<proteinExistence type="inferred from homology"/>
<evidence type="ECO:0000256" key="2">
    <source>
        <dbReference type="ARBA" id="ARBA00022448"/>
    </source>
</evidence>
<feature type="transmembrane region" description="Helical" evidence="7">
    <location>
        <begin position="27"/>
        <end position="50"/>
    </location>
</feature>
<feature type="transmembrane region" description="Helical" evidence="7">
    <location>
        <begin position="122"/>
        <end position="143"/>
    </location>
</feature>
<feature type="transmembrane region" description="Helical" evidence="7">
    <location>
        <begin position="255"/>
        <end position="275"/>
    </location>
</feature>
<dbReference type="PROSITE" id="PS50928">
    <property type="entry name" value="ABC_TM1"/>
    <property type="match status" value="1"/>
</dbReference>
<dbReference type="PANTHER" id="PTHR43744:SF8">
    <property type="entry name" value="SN-GLYCEROL-3-PHOSPHATE TRANSPORT SYSTEM PERMEASE PROTEIN UGPE"/>
    <property type="match status" value="1"/>
</dbReference>
<keyword evidence="5 7" id="KW-1133">Transmembrane helix</keyword>
<evidence type="ECO:0000256" key="3">
    <source>
        <dbReference type="ARBA" id="ARBA00022475"/>
    </source>
</evidence>
<evidence type="ECO:0000256" key="1">
    <source>
        <dbReference type="ARBA" id="ARBA00004651"/>
    </source>
</evidence>
<dbReference type="SUPFAM" id="SSF161098">
    <property type="entry name" value="MetI-like"/>
    <property type="match status" value="1"/>
</dbReference>
<feature type="transmembrane region" description="Helical" evidence="7">
    <location>
        <begin position="199"/>
        <end position="224"/>
    </location>
</feature>
<sequence length="291" mass="31970">MTKAALSGPVAERGTDHRPHRLKNCGLTVLEIATALFALLFISPTLLILVNSFKSDAEITLNPVSPPTSLSLANYAAAWQETNFPVVFANTLLITVFSTMGIILVSSMAAYILARTKTKLSWFFYLAFTFSLVVPFQTFMIPLVQTAKELNLQNVWGIIPIYIGLGCPLAVFMYHGFVKNVPLEIEESAAIDGAAVPRIFFQLVFPLLTPVTATIAILDALWIWNDFLLPLIILPKQSTLQLAQFGFFSLYRRQYSLAMASLVLSAAPIVLFYLAMQKYIVKGVAAGAVKG</sequence>
<dbReference type="InterPro" id="IPR000515">
    <property type="entry name" value="MetI-like"/>
</dbReference>
<evidence type="ECO:0000256" key="6">
    <source>
        <dbReference type="ARBA" id="ARBA00023136"/>
    </source>
</evidence>
<evidence type="ECO:0000256" key="4">
    <source>
        <dbReference type="ARBA" id="ARBA00022692"/>
    </source>
</evidence>
<organism evidence="9 10">
    <name type="scientific">Hydrogenispora ethanolica</name>
    <dbReference type="NCBI Taxonomy" id="1082276"/>
    <lineage>
        <taxon>Bacteria</taxon>
        <taxon>Bacillati</taxon>
        <taxon>Bacillota</taxon>
        <taxon>Hydrogenispora</taxon>
    </lineage>
</organism>
<evidence type="ECO:0000256" key="7">
    <source>
        <dbReference type="RuleBase" id="RU363032"/>
    </source>
</evidence>
<gene>
    <name evidence="9" type="ORF">EDC14_1006113</name>
</gene>
<dbReference type="InterPro" id="IPR035906">
    <property type="entry name" value="MetI-like_sf"/>
</dbReference>
<evidence type="ECO:0000259" key="8">
    <source>
        <dbReference type="PROSITE" id="PS50928"/>
    </source>
</evidence>
<dbReference type="GO" id="GO:0005886">
    <property type="term" value="C:plasma membrane"/>
    <property type="evidence" value="ECO:0007669"/>
    <property type="project" value="UniProtKB-SubCell"/>
</dbReference>
<keyword evidence="2 7" id="KW-0813">Transport</keyword>
<comment type="caution">
    <text evidence="9">The sequence shown here is derived from an EMBL/GenBank/DDBJ whole genome shotgun (WGS) entry which is preliminary data.</text>
</comment>
<comment type="subcellular location">
    <subcellularLocation>
        <location evidence="1 7">Cell membrane</location>
        <topology evidence="1 7">Multi-pass membrane protein</topology>
    </subcellularLocation>
</comment>
<feature type="transmembrane region" description="Helical" evidence="7">
    <location>
        <begin position="92"/>
        <end position="113"/>
    </location>
</feature>
<evidence type="ECO:0000313" key="10">
    <source>
        <dbReference type="Proteomes" id="UP000295008"/>
    </source>
</evidence>
<dbReference type="Proteomes" id="UP000295008">
    <property type="component" value="Unassembled WGS sequence"/>
</dbReference>
<protein>
    <submittedName>
        <fullName evidence="9">Raffinose/stachyose/melibiose transport system permease protein</fullName>
    </submittedName>
</protein>
<dbReference type="Pfam" id="PF00528">
    <property type="entry name" value="BPD_transp_1"/>
    <property type="match status" value="1"/>
</dbReference>
<evidence type="ECO:0000256" key="5">
    <source>
        <dbReference type="ARBA" id="ARBA00022989"/>
    </source>
</evidence>
<dbReference type="RefSeq" id="WP_132013613.1">
    <property type="nucleotide sequence ID" value="NZ_SLUN01000006.1"/>
</dbReference>
<reference evidence="9 10" key="1">
    <citation type="submission" date="2019-03" db="EMBL/GenBank/DDBJ databases">
        <title>Genomic Encyclopedia of Type Strains, Phase IV (KMG-IV): sequencing the most valuable type-strain genomes for metagenomic binning, comparative biology and taxonomic classification.</title>
        <authorList>
            <person name="Goeker M."/>
        </authorList>
    </citation>
    <scope>NUCLEOTIDE SEQUENCE [LARGE SCALE GENOMIC DNA]</scope>
    <source>
        <strain evidence="9 10">LX-B</strain>
    </source>
</reference>
<dbReference type="OrthoDB" id="9772609at2"/>
<dbReference type="CDD" id="cd06261">
    <property type="entry name" value="TM_PBP2"/>
    <property type="match status" value="1"/>
</dbReference>
<comment type="similarity">
    <text evidence="7">Belongs to the binding-protein-dependent transport system permease family.</text>
</comment>
<keyword evidence="4 7" id="KW-0812">Transmembrane</keyword>
<keyword evidence="6 7" id="KW-0472">Membrane</keyword>
<dbReference type="Gene3D" id="1.10.3720.10">
    <property type="entry name" value="MetI-like"/>
    <property type="match status" value="1"/>
</dbReference>
<accession>A0A4R1RZY7</accession>
<dbReference type="AlphaFoldDB" id="A0A4R1RZY7"/>
<evidence type="ECO:0000313" key="9">
    <source>
        <dbReference type="EMBL" id="TCL72403.1"/>
    </source>
</evidence>